<dbReference type="HOGENOM" id="CLU_2723283_0_0_1"/>
<dbReference type="AlphaFoldDB" id="M3AJP4"/>
<gene>
    <name evidence="1" type="ORF">MYCFIDRAFT_173698</name>
</gene>
<protein>
    <submittedName>
        <fullName evidence="1">Uncharacterized protein</fullName>
    </submittedName>
</protein>
<organism evidence="1 2">
    <name type="scientific">Pseudocercospora fijiensis (strain CIRAD86)</name>
    <name type="common">Black leaf streak disease fungus</name>
    <name type="synonym">Mycosphaerella fijiensis</name>
    <dbReference type="NCBI Taxonomy" id="383855"/>
    <lineage>
        <taxon>Eukaryota</taxon>
        <taxon>Fungi</taxon>
        <taxon>Dikarya</taxon>
        <taxon>Ascomycota</taxon>
        <taxon>Pezizomycotina</taxon>
        <taxon>Dothideomycetes</taxon>
        <taxon>Dothideomycetidae</taxon>
        <taxon>Mycosphaerellales</taxon>
        <taxon>Mycosphaerellaceae</taxon>
        <taxon>Pseudocercospora</taxon>
    </lineage>
</organism>
<dbReference type="Proteomes" id="UP000016932">
    <property type="component" value="Unassembled WGS sequence"/>
</dbReference>
<accession>M3AJP4</accession>
<keyword evidence="2" id="KW-1185">Reference proteome</keyword>
<evidence type="ECO:0000313" key="2">
    <source>
        <dbReference type="Proteomes" id="UP000016932"/>
    </source>
</evidence>
<dbReference type="KEGG" id="pfj:MYCFIDRAFT_173698"/>
<evidence type="ECO:0000313" key="1">
    <source>
        <dbReference type="EMBL" id="EME84771.1"/>
    </source>
</evidence>
<dbReference type="EMBL" id="KB446557">
    <property type="protein sequence ID" value="EME84771.1"/>
    <property type="molecule type" value="Genomic_DNA"/>
</dbReference>
<dbReference type="GeneID" id="19333038"/>
<sequence>MLERVAGPAPGASINTESISNQLYQGLEGALRSIYVDEEQLLPSAKSLPLDTATMVAGLFHEDVGSCTERKY</sequence>
<name>M3AJP4_PSEFD</name>
<proteinExistence type="predicted"/>
<reference evidence="1 2" key="1">
    <citation type="journal article" date="2012" name="PLoS Pathog.">
        <title>Diverse lifestyles and strategies of plant pathogenesis encoded in the genomes of eighteen Dothideomycetes fungi.</title>
        <authorList>
            <person name="Ohm R.A."/>
            <person name="Feau N."/>
            <person name="Henrissat B."/>
            <person name="Schoch C.L."/>
            <person name="Horwitz B.A."/>
            <person name="Barry K.W."/>
            <person name="Condon B.J."/>
            <person name="Copeland A.C."/>
            <person name="Dhillon B."/>
            <person name="Glaser F."/>
            <person name="Hesse C.N."/>
            <person name="Kosti I."/>
            <person name="LaButti K."/>
            <person name="Lindquist E.A."/>
            <person name="Lucas S."/>
            <person name="Salamov A.A."/>
            <person name="Bradshaw R.E."/>
            <person name="Ciuffetti L."/>
            <person name="Hamelin R.C."/>
            <person name="Kema G.H.J."/>
            <person name="Lawrence C."/>
            <person name="Scott J.A."/>
            <person name="Spatafora J.W."/>
            <person name="Turgeon B.G."/>
            <person name="de Wit P.J.G.M."/>
            <person name="Zhong S."/>
            <person name="Goodwin S.B."/>
            <person name="Grigoriev I.V."/>
        </authorList>
    </citation>
    <scope>NUCLEOTIDE SEQUENCE [LARGE SCALE GENOMIC DNA]</scope>
    <source>
        <strain evidence="1 2">CIRAD86</strain>
    </source>
</reference>
<dbReference type="RefSeq" id="XP_007925365.1">
    <property type="nucleotide sequence ID" value="XM_007927174.1"/>
</dbReference>
<dbReference type="VEuPathDB" id="FungiDB:MYCFIDRAFT_173698"/>